<reference evidence="11 12" key="1">
    <citation type="submission" date="2019-03" db="EMBL/GenBank/DDBJ databases">
        <title>Bacillus niacini sp. nov. a Nicotinate-Metabolizing Mesophile Isolated from Soil.</title>
        <authorList>
            <person name="Zhang G."/>
        </authorList>
    </citation>
    <scope>NUCLEOTIDE SEQUENCE [LARGE SCALE GENOMIC DNA]</scope>
    <source>
        <strain evidence="11 12">WN066</strain>
    </source>
</reference>
<evidence type="ECO:0000313" key="12">
    <source>
        <dbReference type="Proteomes" id="UP000295132"/>
    </source>
</evidence>
<dbReference type="Pfam" id="PF20714">
    <property type="entry name" value="HTH_64"/>
    <property type="match status" value="1"/>
</dbReference>
<dbReference type="SMART" id="SM00448">
    <property type="entry name" value="REC"/>
    <property type="match status" value="1"/>
</dbReference>
<evidence type="ECO:0000256" key="7">
    <source>
        <dbReference type="ARBA" id="ARBA00023159"/>
    </source>
</evidence>
<dbReference type="GO" id="GO:0003677">
    <property type="term" value="F:DNA binding"/>
    <property type="evidence" value="ECO:0007669"/>
    <property type="project" value="UniProtKB-KW"/>
</dbReference>
<keyword evidence="8" id="KW-0804">Transcription</keyword>
<dbReference type="InterPro" id="IPR001789">
    <property type="entry name" value="Sig_transdc_resp-reg_receiver"/>
</dbReference>
<gene>
    <name evidence="11" type="ORF">E2K98_00065</name>
</gene>
<comment type="subcellular location">
    <subcellularLocation>
        <location evidence="1">Cytoplasm</location>
    </subcellularLocation>
</comment>
<name>A0A4R5VZI4_9BACI</name>
<proteinExistence type="predicted"/>
<accession>A0A4R5VZI4</accession>
<evidence type="ECO:0000256" key="3">
    <source>
        <dbReference type="ARBA" id="ARBA00022553"/>
    </source>
</evidence>
<dbReference type="PIRSF" id="PIRSF006171">
    <property type="entry name" value="RR_citrat_malat"/>
    <property type="match status" value="1"/>
</dbReference>
<evidence type="ECO:0000256" key="2">
    <source>
        <dbReference type="ARBA" id="ARBA00022490"/>
    </source>
</evidence>
<keyword evidence="2" id="KW-0963">Cytoplasm</keyword>
<dbReference type="RefSeq" id="WP_133332317.1">
    <property type="nucleotide sequence ID" value="NZ_SMYO01000001.1"/>
</dbReference>
<evidence type="ECO:0000256" key="8">
    <source>
        <dbReference type="ARBA" id="ARBA00023163"/>
    </source>
</evidence>
<dbReference type="PANTHER" id="PTHR45526:SF1">
    <property type="entry name" value="TRANSCRIPTIONAL REGULATORY PROTEIN DCUR-RELATED"/>
    <property type="match status" value="1"/>
</dbReference>
<evidence type="ECO:0000256" key="5">
    <source>
        <dbReference type="ARBA" id="ARBA00023015"/>
    </source>
</evidence>
<keyword evidence="4" id="KW-0902">Two-component regulatory system</keyword>
<dbReference type="Proteomes" id="UP000295132">
    <property type="component" value="Unassembled WGS sequence"/>
</dbReference>
<comment type="caution">
    <text evidence="11">The sequence shown here is derived from an EMBL/GenBank/DDBJ whole genome shotgun (WGS) entry which is preliminary data.</text>
</comment>
<evidence type="ECO:0000256" key="6">
    <source>
        <dbReference type="ARBA" id="ARBA00023125"/>
    </source>
</evidence>
<dbReference type="GO" id="GO:0003700">
    <property type="term" value="F:DNA-binding transcription factor activity"/>
    <property type="evidence" value="ECO:0007669"/>
    <property type="project" value="InterPro"/>
</dbReference>
<evidence type="ECO:0000313" key="11">
    <source>
        <dbReference type="EMBL" id="TDK64682.1"/>
    </source>
</evidence>
<dbReference type="GO" id="GO:0005737">
    <property type="term" value="C:cytoplasm"/>
    <property type="evidence" value="ECO:0007669"/>
    <property type="project" value="UniProtKB-SubCell"/>
</dbReference>
<evidence type="ECO:0000256" key="1">
    <source>
        <dbReference type="ARBA" id="ARBA00004496"/>
    </source>
</evidence>
<dbReference type="Pfam" id="PF00072">
    <property type="entry name" value="Response_reg"/>
    <property type="match status" value="1"/>
</dbReference>
<feature type="modified residue" description="4-aspartylphosphate" evidence="9">
    <location>
        <position position="58"/>
    </location>
</feature>
<keyword evidence="6" id="KW-0238">DNA-binding</keyword>
<evidence type="ECO:0000256" key="4">
    <source>
        <dbReference type="ARBA" id="ARBA00023012"/>
    </source>
</evidence>
<dbReference type="EMBL" id="SMYO01000001">
    <property type="protein sequence ID" value="TDK64682.1"/>
    <property type="molecule type" value="Genomic_DNA"/>
</dbReference>
<sequence length="233" mass="26603">MAGNPIQVLIIEDDPIAANIYKKFTEKIEGFEVSAIANSGEDALGYLHTFRPQLILLDIYLPDMNGIDLLRVIRMKIRGIDIIPITAANDAETVTEAIRGGVFSYLIKPIDIKKFTNELTRYKLTMEQLQIKKTMVQKEIDSFFSLADPATPKLREEKQLPKGIDRFTLMRVRDKLHFEKGSVSAEELAVLLGITDSTARKYLEYLSSIDEMEVDIQYGSVGRPERKYKWKKK</sequence>
<organism evidence="11 12">
    <name type="scientific">Bacillus salipaludis</name>
    <dbReference type="NCBI Taxonomy" id="2547811"/>
    <lineage>
        <taxon>Bacteria</taxon>
        <taxon>Bacillati</taxon>
        <taxon>Bacillota</taxon>
        <taxon>Bacilli</taxon>
        <taxon>Bacillales</taxon>
        <taxon>Bacillaceae</taxon>
        <taxon>Bacillus</taxon>
    </lineage>
</organism>
<dbReference type="InterPro" id="IPR024187">
    <property type="entry name" value="Sig_transdc_resp-reg_cit/mal"/>
</dbReference>
<dbReference type="PROSITE" id="PS50110">
    <property type="entry name" value="RESPONSE_REGULATORY"/>
    <property type="match status" value="1"/>
</dbReference>
<evidence type="ECO:0000256" key="9">
    <source>
        <dbReference type="PROSITE-ProRule" id="PRU00169"/>
    </source>
</evidence>
<dbReference type="InterPro" id="IPR048714">
    <property type="entry name" value="DpiA-like_HTH"/>
</dbReference>
<dbReference type="GO" id="GO:0000156">
    <property type="term" value="F:phosphorelay response regulator activity"/>
    <property type="evidence" value="ECO:0007669"/>
    <property type="project" value="TreeGrafter"/>
</dbReference>
<dbReference type="AlphaFoldDB" id="A0A4R5VZI4"/>
<dbReference type="PANTHER" id="PTHR45526">
    <property type="entry name" value="TRANSCRIPTIONAL REGULATORY PROTEIN DPIA"/>
    <property type="match status" value="1"/>
</dbReference>
<dbReference type="InterPro" id="IPR011006">
    <property type="entry name" value="CheY-like_superfamily"/>
</dbReference>
<evidence type="ECO:0000259" key="10">
    <source>
        <dbReference type="PROSITE" id="PS50110"/>
    </source>
</evidence>
<keyword evidence="7" id="KW-0010">Activator</keyword>
<dbReference type="SUPFAM" id="SSF52172">
    <property type="entry name" value="CheY-like"/>
    <property type="match status" value="1"/>
</dbReference>
<keyword evidence="5" id="KW-0805">Transcription regulation</keyword>
<feature type="domain" description="Response regulatory" evidence="10">
    <location>
        <begin position="7"/>
        <end position="123"/>
    </location>
</feature>
<dbReference type="InterPro" id="IPR051271">
    <property type="entry name" value="2C-system_Tx_regulators"/>
</dbReference>
<dbReference type="Gene3D" id="3.40.50.2300">
    <property type="match status" value="1"/>
</dbReference>
<protein>
    <submittedName>
        <fullName evidence="11">Response regulator</fullName>
    </submittedName>
</protein>
<keyword evidence="3 9" id="KW-0597">Phosphoprotein</keyword>